<protein>
    <recommendedName>
        <fullName evidence="1">PilZ domain-containing protein</fullName>
    </recommendedName>
</protein>
<dbReference type="OrthoDB" id="6198884at2"/>
<gene>
    <name evidence="2" type="ORF">Kalk_18315</name>
</gene>
<dbReference type="Pfam" id="PF07238">
    <property type="entry name" value="PilZ"/>
    <property type="match status" value="1"/>
</dbReference>
<evidence type="ECO:0000259" key="1">
    <source>
        <dbReference type="Pfam" id="PF07238"/>
    </source>
</evidence>
<dbReference type="RefSeq" id="WP_101895631.1">
    <property type="nucleotide sequence ID" value="NZ_CP022684.1"/>
</dbReference>
<keyword evidence="3" id="KW-1185">Reference proteome</keyword>
<evidence type="ECO:0000313" key="2">
    <source>
        <dbReference type="EMBL" id="AUM14257.1"/>
    </source>
</evidence>
<dbReference type="SUPFAM" id="SSF141371">
    <property type="entry name" value="PilZ domain-like"/>
    <property type="match status" value="1"/>
</dbReference>
<dbReference type="Gene3D" id="2.40.10.220">
    <property type="entry name" value="predicted glycosyltransferase like domains"/>
    <property type="match status" value="1"/>
</dbReference>
<proteinExistence type="predicted"/>
<dbReference type="AlphaFoldDB" id="A0A2K9LPS6"/>
<sequence length="107" mass="12452">MDDQRKEHRTHLIYYLRVYEPETHNLFGHVVDISANGLLITSDKPMEKNSQYILEIEDVSSLDDLSTVDVQVECRWCQGDGSDELFDAGFRLINPSSRMHDMLESYQ</sequence>
<dbReference type="Proteomes" id="UP000235116">
    <property type="component" value="Chromosome"/>
</dbReference>
<dbReference type="GO" id="GO:0035438">
    <property type="term" value="F:cyclic-di-GMP binding"/>
    <property type="evidence" value="ECO:0007669"/>
    <property type="project" value="InterPro"/>
</dbReference>
<accession>A0A2K9LPS6</accession>
<dbReference type="InterPro" id="IPR009875">
    <property type="entry name" value="PilZ_domain"/>
</dbReference>
<name>A0A2K9LPS6_9GAMM</name>
<reference evidence="3" key="1">
    <citation type="submission" date="2017-08" db="EMBL/GenBank/DDBJ databases">
        <title>Direct submision.</title>
        <authorList>
            <person name="Kim S.-J."/>
            <person name="Rhee S.-K."/>
        </authorList>
    </citation>
    <scope>NUCLEOTIDE SEQUENCE [LARGE SCALE GENOMIC DNA]</scope>
    <source>
        <strain evidence="3">GI5</strain>
    </source>
</reference>
<dbReference type="EMBL" id="CP022684">
    <property type="protein sequence ID" value="AUM14257.1"/>
    <property type="molecule type" value="Genomic_DNA"/>
</dbReference>
<dbReference type="KEGG" id="kak:Kalk_18315"/>
<organism evidence="2 3">
    <name type="scientific">Ketobacter alkanivorans</name>
    <dbReference type="NCBI Taxonomy" id="1917421"/>
    <lineage>
        <taxon>Bacteria</taxon>
        <taxon>Pseudomonadati</taxon>
        <taxon>Pseudomonadota</taxon>
        <taxon>Gammaproteobacteria</taxon>
        <taxon>Pseudomonadales</taxon>
        <taxon>Ketobacteraceae</taxon>
        <taxon>Ketobacter</taxon>
    </lineage>
</organism>
<feature type="domain" description="PilZ" evidence="1">
    <location>
        <begin position="3"/>
        <end position="106"/>
    </location>
</feature>
<evidence type="ECO:0000313" key="3">
    <source>
        <dbReference type="Proteomes" id="UP000235116"/>
    </source>
</evidence>